<feature type="non-terminal residue" evidence="2">
    <location>
        <position position="154"/>
    </location>
</feature>
<organism evidence="2">
    <name type="scientific">Drosophila rhopaloa</name>
    <name type="common">Fruit fly</name>
    <dbReference type="NCBI Taxonomy" id="1041015"/>
    <lineage>
        <taxon>Eukaryota</taxon>
        <taxon>Metazoa</taxon>
        <taxon>Ecdysozoa</taxon>
        <taxon>Arthropoda</taxon>
        <taxon>Hexapoda</taxon>
        <taxon>Insecta</taxon>
        <taxon>Pterygota</taxon>
        <taxon>Neoptera</taxon>
        <taxon>Endopterygota</taxon>
        <taxon>Diptera</taxon>
        <taxon>Brachycera</taxon>
        <taxon>Muscomorpha</taxon>
        <taxon>Ephydroidea</taxon>
        <taxon>Drosophilidae</taxon>
        <taxon>Drosophila</taxon>
        <taxon>Sophophora</taxon>
    </lineage>
</organism>
<protein>
    <submittedName>
        <fullName evidence="2">Uncharacterized protein LOC108041793</fullName>
    </submittedName>
</protein>
<reference evidence="2" key="1">
    <citation type="submission" date="2025-08" db="UniProtKB">
        <authorList>
            <consortium name="RefSeq"/>
        </authorList>
    </citation>
    <scope>IDENTIFICATION</scope>
</reference>
<feature type="region of interest" description="Disordered" evidence="1">
    <location>
        <begin position="36"/>
        <end position="85"/>
    </location>
</feature>
<dbReference type="AlphaFoldDB" id="A0A6P4EPS8"/>
<evidence type="ECO:0000256" key="1">
    <source>
        <dbReference type="SAM" id="MobiDB-lite"/>
    </source>
</evidence>
<name>A0A6P4EPS8_DRORH</name>
<sequence length="154" mass="16395">PSLQPLEPTETGTSKNLSSRALDKVSVVRAAGTFYPENASSASHREAPEAAGSRFLSRQESADLEVDQPEDLSMRPSLPEATATASEVAPALNMNLLQFKQLIDLYQRQVLLPSFLAAATQPMALPGSGSGSGTGSISGPLLDMRICWRMPPIK</sequence>
<proteinExistence type="predicted"/>
<feature type="non-terminal residue" evidence="2">
    <location>
        <position position="1"/>
    </location>
</feature>
<evidence type="ECO:0000313" key="2">
    <source>
        <dbReference type="RefSeq" id="XP_016975311.1"/>
    </source>
</evidence>
<dbReference type="RefSeq" id="XP_016975311.1">
    <property type="nucleotide sequence ID" value="XM_017119822.1"/>
</dbReference>
<dbReference type="OrthoDB" id="10063916at2759"/>
<gene>
    <name evidence="2" type="primary">LOC108041793</name>
</gene>
<accession>A0A6P4EPS8</accession>